<evidence type="ECO:0000313" key="1">
    <source>
        <dbReference type="EMBL" id="MFB9994723.1"/>
    </source>
</evidence>
<accession>A0ABV6B4P4</accession>
<gene>
    <name evidence="1" type="ORF">ACFFLM_22455</name>
</gene>
<dbReference type="EMBL" id="JBHLYR010000063">
    <property type="protein sequence ID" value="MFB9994723.1"/>
    <property type="molecule type" value="Genomic_DNA"/>
</dbReference>
<proteinExistence type="predicted"/>
<protein>
    <submittedName>
        <fullName evidence="1">Uncharacterized protein</fullName>
    </submittedName>
</protein>
<reference evidence="1 2" key="1">
    <citation type="submission" date="2024-09" db="EMBL/GenBank/DDBJ databases">
        <authorList>
            <person name="Sun Q."/>
            <person name="Mori K."/>
        </authorList>
    </citation>
    <scope>NUCLEOTIDE SEQUENCE [LARGE SCALE GENOMIC DNA]</scope>
    <source>
        <strain evidence="1 2">JCM 13503</strain>
    </source>
</reference>
<dbReference type="RefSeq" id="WP_380015937.1">
    <property type="nucleotide sequence ID" value="NZ_JBHLYR010000063.1"/>
</dbReference>
<evidence type="ECO:0000313" key="2">
    <source>
        <dbReference type="Proteomes" id="UP001589733"/>
    </source>
</evidence>
<keyword evidence="2" id="KW-1185">Reference proteome</keyword>
<name>A0ABV6B4P4_9DEIO</name>
<sequence length="61" mass="7403">MWFLEVRDELRLQRLVRRHELFGRTPDEAGRWVEQVDQRNAELISATRRHADLIIHLLDEP</sequence>
<comment type="caution">
    <text evidence="1">The sequence shown here is derived from an EMBL/GenBank/DDBJ whole genome shotgun (WGS) entry which is preliminary data.</text>
</comment>
<dbReference type="Proteomes" id="UP001589733">
    <property type="component" value="Unassembled WGS sequence"/>
</dbReference>
<dbReference type="Gene3D" id="3.40.50.300">
    <property type="entry name" value="P-loop containing nucleotide triphosphate hydrolases"/>
    <property type="match status" value="1"/>
</dbReference>
<organism evidence="1 2">
    <name type="scientific">Deinococcus oregonensis</name>
    <dbReference type="NCBI Taxonomy" id="1805970"/>
    <lineage>
        <taxon>Bacteria</taxon>
        <taxon>Thermotogati</taxon>
        <taxon>Deinococcota</taxon>
        <taxon>Deinococci</taxon>
        <taxon>Deinococcales</taxon>
        <taxon>Deinococcaceae</taxon>
        <taxon>Deinococcus</taxon>
    </lineage>
</organism>
<dbReference type="InterPro" id="IPR027417">
    <property type="entry name" value="P-loop_NTPase"/>
</dbReference>